<dbReference type="Gene3D" id="3.40.630.30">
    <property type="match status" value="1"/>
</dbReference>
<dbReference type="Pfam" id="PF00583">
    <property type="entry name" value="Acetyltransf_1"/>
    <property type="match status" value="1"/>
</dbReference>
<dbReference type="InterPro" id="IPR000182">
    <property type="entry name" value="GNAT_dom"/>
</dbReference>
<organism evidence="2 3">
    <name type="scientific">PS1 clade bacterium</name>
    <dbReference type="NCBI Taxonomy" id="2175152"/>
    <lineage>
        <taxon>Bacteria</taxon>
        <taxon>Pseudomonadati</taxon>
        <taxon>Pseudomonadota</taxon>
        <taxon>Alphaproteobacteria</taxon>
        <taxon>PS1 clade</taxon>
    </lineage>
</organism>
<protein>
    <submittedName>
        <fullName evidence="2">GNAT family N-acetyltransferase</fullName>
    </submittedName>
</protein>
<sequence length="153" mass="17047">MDVAEYDAALTRAHWDLLLQADPWVEAVQAYTPPTCPEAEIFTIGKPRDPYALCVVVPIEGGFEIKNIATKTIMRRQGMASALIARVVGLAQTRGAAIVEIGTATTGRDQIRLYEKCGFKKDGILRDYFAKYPEPIIENGQLVRDMVMLRLTF</sequence>
<feature type="domain" description="N-acetyltransferase" evidence="1">
    <location>
        <begin position="1"/>
        <end position="138"/>
    </location>
</feature>
<name>A0A937HGS1_9PROT</name>
<reference evidence="2" key="1">
    <citation type="submission" date="2020-10" db="EMBL/GenBank/DDBJ databases">
        <title>Microbiome of the Black Sea water column analyzed by genome centric metagenomics.</title>
        <authorList>
            <person name="Cabello-Yeves P.J."/>
            <person name="Callieri C."/>
            <person name="Picazo A."/>
            <person name="Mehrshad M."/>
            <person name="Haro-Moreno J.M."/>
            <person name="Roda-Garcia J."/>
            <person name="Dzembekova N."/>
            <person name="Slabakova V."/>
            <person name="Slabakova N."/>
            <person name="Moncheva S."/>
            <person name="Rodriguez-Valera F."/>
        </authorList>
    </citation>
    <scope>NUCLEOTIDE SEQUENCE</scope>
    <source>
        <strain evidence="2">BS307-5m-G5</strain>
    </source>
</reference>
<dbReference type="GO" id="GO:0016747">
    <property type="term" value="F:acyltransferase activity, transferring groups other than amino-acyl groups"/>
    <property type="evidence" value="ECO:0007669"/>
    <property type="project" value="InterPro"/>
</dbReference>
<gene>
    <name evidence="2" type="ORF">ISQ19_01595</name>
</gene>
<evidence type="ECO:0000313" key="3">
    <source>
        <dbReference type="Proteomes" id="UP000785783"/>
    </source>
</evidence>
<dbReference type="SUPFAM" id="SSF55729">
    <property type="entry name" value="Acyl-CoA N-acyltransferases (Nat)"/>
    <property type="match status" value="1"/>
</dbReference>
<dbReference type="InterPro" id="IPR016181">
    <property type="entry name" value="Acyl_CoA_acyltransferase"/>
</dbReference>
<evidence type="ECO:0000259" key="1">
    <source>
        <dbReference type="PROSITE" id="PS51186"/>
    </source>
</evidence>
<proteinExistence type="predicted"/>
<dbReference type="PROSITE" id="PS51186">
    <property type="entry name" value="GNAT"/>
    <property type="match status" value="1"/>
</dbReference>
<dbReference type="AlphaFoldDB" id="A0A937HGS1"/>
<dbReference type="EMBL" id="JADHOK010000010">
    <property type="protein sequence ID" value="MBL6761372.1"/>
    <property type="molecule type" value="Genomic_DNA"/>
</dbReference>
<accession>A0A937HGS1</accession>
<dbReference type="Proteomes" id="UP000785783">
    <property type="component" value="Unassembled WGS sequence"/>
</dbReference>
<evidence type="ECO:0000313" key="2">
    <source>
        <dbReference type="EMBL" id="MBL6761372.1"/>
    </source>
</evidence>
<comment type="caution">
    <text evidence="2">The sequence shown here is derived from an EMBL/GenBank/DDBJ whole genome shotgun (WGS) entry which is preliminary data.</text>
</comment>